<name>S8FPG8_FOMSC</name>
<gene>
    <name evidence="2" type="ORF">FOMPIDRAFT_161769</name>
</gene>
<evidence type="ECO:0000256" key="1">
    <source>
        <dbReference type="SAM" id="MobiDB-lite"/>
    </source>
</evidence>
<proteinExistence type="predicted"/>
<reference evidence="2 3" key="1">
    <citation type="journal article" date="2012" name="Science">
        <title>The Paleozoic origin of enzymatic lignin decomposition reconstructed from 31 fungal genomes.</title>
        <authorList>
            <person name="Floudas D."/>
            <person name="Binder M."/>
            <person name="Riley R."/>
            <person name="Barry K."/>
            <person name="Blanchette R.A."/>
            <person name="Henrissat B."/>
            <person name="Martinez A.T."/>
            <person name="Otillar R."/>
            <person name="Spatafora J.W."/>
            <person name="Yadav J.S."/>
            <person name="Aerts A."/>
            <person name="Benoit I."/>
            <person name="Boyd A."/>
            <person name="Carlson A."/>
            <person name="Copeland A."/>
            <person name="Coutinho P.M."/>
            <person name="de Vries R.P."/>
            <person name="Ferreira P."/>
            <person name="Findley K."/>
            <person name="Foster B."/>
            <person name="Gaskell J."/>
            <person name="Glotzer D."/>
            <person name="Gorecki P."/>
            <person name="Heitman J."/>
            <person name="Hesse C."/>
            <person name="Hori C."/>
            <person name="Igarashi K."/>
            <person name="Jurgens J.A."/>
            <person name="Kallen N."/>
            <person name="Kersten P."/>
            <person name="Kohler A."/>
            <person name="Kuees U."/>
            <person name="Kumar T.K.A."/>
            <person name="Kuo A."/>
            <person name="LaButti K."/>
            <person name="Larrondo L.F."/>
            <person name="Lindquist E."/>
            <person name="Ling A."/>
            <person name="Lombard V."/>
            <person name="Lucas S."/>
            <person name="Lundell T."/>
            <person name="Martin R."/>
            <person name="McLaughlin D.J."/>
            <person name="Morgenstern I."/>
            <person name="Morin E."/>
            <person name="Murat C."/>
            <person name="Nagy L.G."/>
            <person name="Nolan M."/>
            <person name="Ohm R.A."/>
            <person name="Patyshakuliyeva A."/>
            <person name="Rokas A."/>
            <person name="Ruiz-Duenas F.J."/>
            <person name="Sabat G."/>
            <person name="Salamov A."/>
            <person name="Samejima M."/>
            <person name="Schmutz J."/>
            <person name="Slot J.C."/>
            <person name="St John F."/>
            <person name="Stenlid J."/>
            <person name="Sun H."/>
            <person name="Sun S."/>
            <person name="Syed K."/>
            <person name="Tsang A."/>
            <person name="Wiebenga A."/>
            <person name="Young D."/>
            <person name="Pisabarro A."/>
            <person name="Eastwood D.C."/>
            <person name="Martin F."/>
            <person name="Cullen D."/>
            <person name="Grigoriev I.V."/>
            <person name="Hibbett D.S."/>
        </authorList>
    </citation>
    <scope>NUCLEOTIDE SEQUENCE</scope>
    <source>
        <strain evidence="3">FP-58527</strain>
    </source>
</reference>
<evidence type="ECO:0000313" key="2">
    <source>
        <dbReference type="EMBL" id="EPT00175.1"/>
    </source>
</evidence>
<organism evidence="2 3">
    <name type="scientific">Fomitopsis schrenkii</name>
    <name type="common">Brown rot fungus</name>
    <dbReference type="NCBI Taxonomy" id="2126942"/>
    <lineage>
        <taxon>Eukaryota</taxon>
        <taxon>Fungi</taxon>
        <taxon>Dikarya</taxon>
        <taxon>Basidiomycota</taxon>
        <taxon>Agaricomycotina</taxon>
        <taxon>Agaricomycetes</taxon>
        <taxon>Polyporales</taxon>
        <taxon>Fomitopsis</taxon>
    </lineage>
</organism>
<dbReference type="Proteomes" id="UP000015241">
    <property type="component" value="Unassembled WGS sequence"/>
</dbReference>
<accession>S8FPG8</accession>
<protein>
    <submittedName>
        <fullName evidence="2">Uncharacterized protein</fullName>
    </submittedName>
</protein>
<feature type="region of interest" description="Disordered" evidence="1">
    <location>
        <begin position="192"/>
        <end position="213"/>
    </location>
</feature>
<evidence type="ECO:0000313" key="3">
    <source>
        <dbReference type="Proteomes" id="UP000015241"/>
    </source>
</evidence>
<dbReference type="HOGENOM" id="CLU_1151814_0_0_1"/>
<feature type="compositionally biased region" description="Polar residues" evidence="1">
    <location>
        <begin position="204"/>
        <end position="213"/>
    </location>
</feature>
<dbReference type="AlphaFoldDB" id="S8FPG8"/>
<sequence>MLQMAAGESNDMPRRFACSRSLLNAGKGAGVVRVHEMCRVLRAVRGCCIHQCLCGEVWSCIEKRENKDSTANQDVHCAEQGVWGSRLELPLANWHPTLCCSTSRLCVQACSTRSTRRGTSGFLFSALRSFVEQRLVCQVSLTPLLTTSEPSDRATQAQVHILCPHYFPGHRKRIPGHLLPRPPSERLLCRTREQSPPVPALPRESTTGARSWSRLSRTTEIRFLLQLSPIQPQRVPLLLLR</sequence>
<dbReference type="InParanoid" id="S8FPG8"/>
<dbReference type="EMBL" id="KE504151">
    <property type="protein sequence ID" value="EPT00175.1"/>
    <property type="molecule type" value="Genomic_DNA"/>
</dbReference>
<keyword evidence="3" id="KW-1185">Reference proteome</keyword>